<dbReference type="EMBL" id="PRDK01000004">
    <property type="protein sequence ID" value="MBE8713358.1"/>
    <property type="molecule type" value="Genomic_DNA"/>
</dbReference>
<evidence type="ECO:0000313" key="2">
    <source>
        <dbReference type="EMBL" id="MBE8713358.1"/>
    </source>
</evidence>
<feature type="transmembrane region" description="Helical" evidence="1">
    <location>
        <begin position="39"/>
        <end position="59"/>
    </location>
</feature>
<accession>A0A928UWP7</accession>
<feature type="transmembrane region" description="Helical" evidence="1">
    <location>
        <begin position="105"/>
        <end position="126"/>
    </location>
</feature>
<feature type="transmembrane region" description="Helical" evidence="1">
    <location>
        <begin position="241"/>
        <end position="258"/>
    </location>
</feature>
<feature type="transmembrane region" description="Helical" evidence="1">
    <location>
        <begin position="270"/>
        <end position="288"/>
    </location>
</feature>
<feature type="transmembrane region" description="Helical" evidence="1">
    <location>
        <begin position="138"/>
        <end position="160"/>
    </location>
</feature>
<proteinExistence type="predicted"/>
<feature type="transmembrane region" description="Helical" evidence="1">
    <location>
        <begin position="217"/>
        <end position="235"/>
    </location>
</feature>
<comment type="caution">
    <text evidence="2">The sequence shown here is derived from an EMBL/GenBank/DDBJ whole genome shotgun (WGS) entry which is preliminary data.</text>
</comment>
<feature type="transmembrane region" description="Helical" evidence="1">
    <location>
        <begin position="12"/>
        <end position="33"/>
    </location>
</feature>
<name>A0A928UWP7_9SPHI</name>
<keyword evidence="3" id="KW-1185">Reference proteome</keyword>
<keyword evidence="1" id="KW-0812">Transmembrane</keyword>
<organism evidence="2 3">
    <name type="scientific">Sphingobacterium hungaricum</name>
    <dbReference type="NCBI Taxonomy" id="2082723"/>
    <lineage>
        <taxon>Bacteria</taxon>
        <taxon>Pseudomonadati</taxon>
        <taxon>Bacteroidota</taxon>
        <taxon>Sphingobacteriia</taxon>
        <taxon>Sphingobacteriales</taxon>
        <taxon>Sphingobacteriaceae</taxon>
        <taxon>Sphingobacterium</taxon>
    </lineage>
</organism>
<evidence type="ECO:0008006" key="4">
    <source>
        <dbReference type="Google" id="ProtNLM"/>
    </source>
</evidence>
<keyword evidence="1" id="KW-1133">Transmembrane helix</keyword>
<gene>
    <name evidence="2" type="ORF">C4F49_06680</name>
</gene>
<dbReference type="AlphaFoldDB" id="A0A928UWP7"/>
<feature type="transmembrane region" description="Helical" evidence="1">
    <location>
        <begin position="172"/>
        <end position="190"/>
    </location>
</feature>
<feature type="transmembrane region" description="Helical" evidence="1">
    <location>
        <begin position="79"/>
        <end position="99"/>
    </location>
</feature>
<reference evidence="2" key="1">
    <citation type="submission" date="2018-02" db="EMBL/GenBank/DDBJ databases">
        <authorList>
            <person name="Vasarhelyi B.M."/>
            <person name="Deshmukh S."/>
            <person name="Balint B."/>
            <person name="Kukolya J."/>
        </authorList>
    </citation>
    <scope>NUCLEOTIDE SEQUENCE</scope>
    <source>
        <strain evidence="2">KB22</strain>
    </source>
</reference>
<evidence type="ECO:0000313" key="3">
    <source>
        <dbReference type="Proteomes" id="UP000616201"/>
    </source>
</evidence>
<sequence>MKVIHKISDFFIFSNLLIASAALAQCALTYLIFNQEINYDILGIETTATLLLYNFSILLSKPKNPQNSIYARTRWIFKYTYVIWASSLLSMLLMFYFTFQISFESFLFLGAIGAFSLLYAIPVVRYKGVKIGLRNIPFVKLFHIAFIWTCSSVILPVIELTAEGIHVDLDQVIYLSVMKFLFLIICTLPFDIRDFKQDSSYNLITIPTYFGIEKAKMINYVLLIVHSGLIVLSPFELDVKIGLLFTNALICIFLKQYVFKGVNEYNKVYLLDAFLVVQFLLVYASMMIY</sequence>
<evidence type="ECO:0000256" key="1">
    <source>
        <dbReference type="SAM" id="Phobius"/>
    </source>
</evidence>
<dbReference type="Proteomes" id="UP000616201">
    <property type="component" value="Unassembled WGS sequence"/>
</dbReference>
<protein>
    <recommendedName>
        <fullName evidence="4">UbiA prenyltransferase family protein</fullName>
    </recommendedName>
</protein>
<keyword evidence="1" id="KW-0472">Membrane</keyword>
<dbReference type="RefSeq" id="WP_196935300.1">
    <property type="nucleotide sequence ID" value="NZ_MU158698.1"/>
</dbReference>